<dbReference type="PANTHER" id="PTHR45138:SF6">
    <property type="entry name" value="DIGUANYLATE CYCLASE DGCN"/>
    <property type="match status" value="1"/>
</dbReference>
<dbReference type="AlphaFoldDB" id="A0A285B9S2"/>
<dbReference type="GO" id="GO:0052621">
    <property type="term" value="F:diguanylate cyclase activity"/>
    <property type="evidence" value="ECO:0007669"/>
    <property type="project" value="UniProtKB-EC"/>
</dbReference>
<accession>A0A285B9S2</accession>
<dbReference type="InterPro" id="IPR043128">
    <property type="entry name" value="Rev_trsase/Diguanyl_cyclase"/>
</dbReference>
<keyword evidence="6" id="KW-0812">Transmembrane</keyword>
<dbReference type="InterPro" id="IPR050469">
    <property type="entry name" value="Diguanylate_Cyclase"/>
</dbReference>
<dbReference type="GO" id="GO:0043709">
    <property type="term" value="P:cell adhesion involved in single-species biofilm formation"/>
    <property type="evidence" value="ECO:0007669"/>
    <property type="project" value="TreeGrafter"/>
</dbReference>
<evidence type="ECO:0000259" key="7">
    <source>
        <dbReference type="PROSITE" id="PS50887"/>
    </source>
</evidence>
<feature type="domain" description="GGDEF" evidence="7">
    <location>
        <begin position="347"/>
        <end position="470"/>
    </location>
</feature>
<name>A0A285B9S2_9ENTR</name>
<organism evidence="8 9">
    <name type="scientific">Klebsiella grimontii</name>
    <dbReference type="NCBI Taxonomy" id="2058152"/>
    <lineage>
        <taxon>Bacteria</taxon>
        <taxon>Pseudomonadati</taxon>
        <taxon>Pseudomonadota</taxon>
        <taxon>Gammaproteobacteria</taxon>
        <taxon>Enterobacterales</taxon>
        <taxon>Enterobacteriaceae</taxon>
        <taxon>Klebsiella/Raoultella group</taxon>
        <taxon>Klebsiella</taxon>
    </lineage>
</organism>
<reference evidence="9" key="1">
    <citation type="submission" date="2017-08" db="EMBL/GenBank/DDBJ databases">
        <authorList>
            <person name="Brisse S."/>
        </authorList>
    </citation>
    <scope>NUCLEOTIDE SEQUENCE [LARGE SCALE GENOMIC DNA]</scope>
    <source>
        <strain evidence="9">06D021</strain>
    </source>
</reference>
<protein>
    <recommendedName>
        <fullName evidence="3">diguanylate cyclase</fullName>
        <ecNumber evidence="3">2.7.7.65</ecNumber>
    </recommendedName>
</protein>
<keyword evidence="4" id="KW-0342">GTP-binding</keyword>
<comment type="pathway">
    <text evidence="2">Purine metabolism; 3',5'-cyclic di-GMP biosynthesis.</text>
</comment>
<feature type="transmembrane region" description="Helical" evidence="6">
    <location>
        <begin position="296"/>
        <end position="316"/>
    </location>
</feature>
<evidence type="ECO:0000256" key="6">
    <source>
        <dbReference type="SAM" id="Phobius"/>
    </source>
</evidence>
<proteinExistence type="predicted"/>
<dbReference type="EMBL" id="FZTC01000034">
    <property type="protein sequence ID" value="SNU37586.1"/>
    <property type="molecule type" value="Genomic_DNA"/>
</dbReference>
<dbReference type="CDD" id="cd01949">
    <property type="entry name" value="GGDEF"/>
    <property type="match status" value="1"/>
</dbReference>
<gene>
    <name evidence="8" type="ORF">KOSB73_40132</name>
</gene>
<comment type="cofactor">
    <cofactor evidence="1">
        <name>Mg(2+)</name>
        <dbReference type="ChEBI" id="CHEBI:18420"/>
    </cofactor>
</comment>
<evidence type="ECO:0000256" key="1">
    <source>
        <dbReference type="ARBA" id="ARBA00001946"/>
    </source>
</evidence>
<evidence type="ECO:0000256" key="4">
    <source>
        <dbReference type="ARBA" id="ARBA00023134"/>
    </source>
</evidence>
<dbReference type="GO" id="GO:0005525">
    <property type="term" value="F:GTP binding"/>
    <property type="evidence" value="ECO:0007669"/>
    <property type="project" value="UniProtKB-KW"/>
</dbReference>
<keyword evidence="6" id="KW-1133">Transmembrane helix</keyword>
<keyword evidence="6" id="KW-0472">Membrane</keyword>
<evidence type="ECO:0000256" key="5">
    <source>
        <dbReference type="ARBA" id="ARBA00034247"/>
    </source>
</evidence>
<dbReference type="RefSeq" id="WP_133116582.1">
    <property type="nucleotide sequence ID" value="NZ_CBCSJA010000052.1"/>
</dbReference>
<dbReference type="PROSITE" id="PS50887">
    <property type="entry name" value="GGDEF"/>
    <property type="match status" value="1"/>
</dbReference>
<evidence type="ECO:0000313" key="9">
    <source>
        <dbReference type="Proteomes" id="UP000220639"/>
    </source>
</evidence>
<dbReference type="PANTHER" id="PTHR45138">
    <property type="entry name" value="REGULATORY COMPONENTS OF SENSORY TRANSDUCTION SYSTEM"/>
    <property type="match status" value="1"/>
</dbReference>
<dbReference type="Pfam" id="PF00990">
    <property type="entry name" value="GGDEF"/>
    <property type="match status" value="1"/>
</dbReference>
<evidence type="ECO:0000313" key="8">
    <source>
        <dbReference type="EMBL" id="SNU37586.1"/>
    </source>
</evidence>
<dbReference type="InterPro" id="IPR029787">
    <property type="entry name" value="Nucleotide_cyclase"/>
</dbReference>
<dbReference type="EC" id="2.7.7.65" evidence="3"/>
<dbReference type="Gene3D" id="3.30.70.270">
    <property type="match status" value="1"/>
</dbReference>
<evidence type="ECO:0000256" key="3">
    <source>
        <dbReference type="ARBA" id="ARBA00012528"/>
    </source>
</evidence>
<keyword evidence="4" id="KW-0547">Nucleotide-binding</keyword>
<dbReference type="GO" id="GO:0005886">
    <property type="term" value="C:plasma membrane"/>
    <property type="evidence" value="ECO:0007669"/>
    <property type="project" value="TreeGrafter"/>
</dbReference>
<dbReference type="NCBIfam" id="TIGR00254">
    <property type="entry name" value="GGDEF"/>
    <property type="match status" value="1"/>
</dbReference>
<dbReference type="InterPro" id="IPR000160">
    <property type="entry name" value="GGDEF_dom"/>
</dbReference>
<dbReference type="GO" id="GO:1902201">
    <property type="term" value="P:negative regulation of bacterial-type flagellum-dependent cell motility"/>
    <property type="evidence" value="ECO:0007669"/>
    <property type="project" value="TreeGrafter"/>
</dbReference>
<dbReference type="SMART" id="SM00267">
    <property type="entry name" value="GGDEF"/>
    <property type="match status" value="1"/>
</dbReference>
<dbReference type="Proteomes" id="UP000220639">
    <property type="component" value="Unassembled WGS sequence"/>
</dbReference>
<comment type="catalytic activity">
    <reaction evidence="5">
        <text>2 GTP = 3',3'-c-di-GMP + 2 diphosphate</text>
        <dbReference type="Rhea" id="RHEA:24898"/>
        <dbReference type="ChEBI" id="CHEBI:33019"/>
        <dbReference type="ChEBI" id="CHEBI:37565"/>
        <dbReference type="ChEBI" id="CHEBI:58805"/>
        <dbReference type="EC" id="2.7.7.65"/>
    </reaction>
</comment>
<dbReference type="SUPFAM" id="SSF55073">
    <property type="entry name" value="Nucleotide cyclase"/>
    <property type="match status" value="1"/>
</dbReference>
<evidence type="ECO:0000256" key="2">
    <source>
        <dbReference type="ARBA" id="ARBA00004665"/>
    </source>
</evidence>
<sequence>MKNKIQKKAYFKKLPLLITLVIFNVSVAVSLNIYRAYLNVEYISTGFIGDLQRIFNENERIALSISSRYYELVSENSCPEDILNTQLMGMVSNQSNIIHSGVIDASCLTAALEFINKKASSSFKKTSAVRYFYAPSINYLYFFTDNIDKSINISHLNRVILDEGDKINIPEYYDRILSDNIKRKGLSATDIYIDKITHEKAYTIVSHAYSLNKSQLIGNLFYDHTASELKNILEKHFSGSESKWLSAKLVAISSGLSLCFFGSCSHSYISYEIEYSDKYRSVVSVNIPALLKSDKITLITVIVLIFLCFVIFVSSAKAASRNYIKNMVDPLTKLYTRKALKHIQPDIGSYFILCDVNKFKQINDTWGHAIGDIALQKIASIIQTNIKSTDTAIRLGGDEFLIYIKKTSQIHVYEIVNRIKTTLSESPLYLEGGSILLSVSFGIAEHRGQLKDTLKNADKNMYLNKNNSDI</sequence>